<dbReference type="RefSeq" id="WP_012573377.1">
    <property type="nucleotide sequence ID" value="NC_011565.1"/>
</dbReference>
<reference evidence="2" key="1">
    <citation type="journal article" date="2008" name="Science">
        <title>Genome of an endosymbiont coupling N2 fixation to cellulolysis within RT protist cells in termite gut.</title>
        <authorList>
            <person name="Hongoh Y."/>
            <person name="Sharma V.K."/>
            <person name="Prakash T."/>
            <person name="Noda S."/>
            <person name="Toh H."/>
            <person name="Taylor T.D."/>
            <person name="Kudo T."/>
            <person name="Sakaki Y."/>
            <person name="Toyoda A."/>
            <person name="Hattori M."/>
            <person name="Ohkuma M."/>
        </authorList>
    </citation>
    <scope>NUCLEOTIDE SEQUENCE [LARGE SCALE GENOMIC DNA]</scope>
</reference>
<accession>B6YQZ4</accession>
<dbReference type="AlphaFoldDB" id="B6YQZ4"/>
<keyword evidence="2" id="KW-1185">Reference proteome</keyword>
<evidence type="ECO:0000313" key="2">
    <source>
        <dbReference type="Proteomes" id="UP000000723"/>
    </source>
</evidence>
<organism evidence="1 2">
    <name type="scientific">Azobacteroides pseudotrichonymphae genomovar. CFP2</name>
    <dbReference type="NCBI Taxonomy" id="511995"/>
    <lineage>
        <taxon>Bacteria</taxon>
        <taxon>Pseudomonadati</taxon>
        <taxon>Bacteroidota</taxon>
        <taxon>Bacteroidia</taxon>
        <taxon>Bacteroidales</taxon>
        <taxon>Candidatus Azobacteroides</taxon>
    </lineage>
</organism>
<dbReference type="InterPro" id="IPR014985">
    <property type="entry name" value="WbqC"/>
</dbReference>
<dbReference type="eggNOG" id="COG0224">
    <property type="taxonomic scope" value="Bacteria"/>
</dbReference>
<dbReference type="Pfam" id="PF08889">
    <property type="entry name" value="WbqC"/>
    <property type="match status" value="2"/>
</dbReference>
<dbReference type="HOGENOM" id="CLU_079350_1_0_10"/>
<protein>
    <recommendedName>
        <fullName evidence="3">WbqC-like protein</fullName>
    </recommendedName>
</protein>
<dbReference type="STRING" id="511995.CFPG_353"/>
<sequence>MNEKTVFLSTAYLAPVEYYVQLANTERIVIEKQDNYVKQTYRNRCIIASTNGPQVLSIPVVKPISHKCLTQHIRISEYVNWRHLHWKAIVSAYNPTPFFQYYEDIFFPFYERKQKFLYDFNEQLRELICSLLDISPNVSYTSVYIKDTDTNELDLREKIHPKKTSFVKNFKSYYQVFEKTYGFQPNLSIIDLLFNMGPEALFILKIK</sequence>
<evidence type="ECO:0000313" key="1">
    <source>
        <dbReference type="EMBL" id="BAG83616.1"/>
    </source>
</evidence>
<name>B6YQZ4_AZOPC</name>
<dbReference type="EMBL" id="AP010656">
    <property type="protein sequence ID" value="BAG83616.1"/>
    <property type="molecule type" value="Genomic_DNA"/>
</dbReference>
<dbReference type="Proteomes" id="UP000000723">
    <property type="component" value="Chromosome"/>
</dbReference>
<dbReference type="KEGG" id="aps:CFPG_353"/>
<gene>
    <name evidence="1" type="ordered locus">CFPG_353</name>
</gene>
<proteinExistence type="predicted"/>
<dbReference type="OrthoDB" id="1523452at2"/>
<evidence type="ECO:0008006" key="3">
    <source>
        <dbReference type="Google" id="ProtNLM"/>
    </source>
</evidence>